<feature type="transmembrane region" description="Helical" evidence="1">
    <location>
        <begin position="181"/>
        <end position="203"/>
    </location>
</feature>
<proteinExistence type="predicted"/>
<dbReference type="Pfam" id="PF19700">
    <property type="entry name" value="DUF6198"/>
    <property type="match status" value="1"/>
</dbReference>
<evidence type="ECO:0000313" key="2">
    <source>
        <dbReference type="EMBL" id="AOT69421.1"/>
    </source>
</evidence>
<reference evidence="2 3" key="1">
    <citation type="submission" date="2016-09" db="EMBL/GenBank/DDBJ databases">
        <title>Genomic analysis reveals versatility of anaerobic energy metabolism of Geosporobacter ferrireducens IRF9 of phylum Firmicutes.</title>
        <authorList>
            <person name="Kim S.-J."/>
        </authorList>
    </citation>
    <scope>NUCLEOTIDE SEQUENCE [LARGE SCALE GENOMIC DNA]</scope>
    <source>
        <strain evidence="2 3">IRF9</strain>
    </source>
</reference>
<protein>
    <recommendedName>
        <fullName evidence="4">YitT family protein</fullName>
    </recommendedName>
</protein>
<feature type="transmembrane region" description="Helical" evidence="1">
    <location>
        <begin position="9"/>
        <end position="31"/>
    </location>
</feature>
<evidence type="ECO:0008006" key="4">
    <source>
        <dbReference type="Google" id="ProtNLM"/>
    </source>
</evidence>
<feature type="transmembrane region" description="Helical" evidence="1">
    <location>
        <begin position="156"/>
        <end position="175"/>
    </location>
</feature>
<dbReference type="PANTHER" id="PTHR40078:SF1">
    <property type="entry name" value="INTEGRAL MEMBRANE PROTEIN"/>
    <property type="match status" value="1"/>
</dbReference>
<name>A0A1D8GES5_9FIRM</name>
<keyword evidence="1" id="KW-1133">Transmembrane helix</keyword>
<evidence type="ECO:0000256" key="1">
    <source>
        <dbReference type="SAM" id="Phobius"/>
    </source>
</evidence>
<accession>A0A1D8GES5</accession>
<dbReference type="STRING" id="1424294.Gferi_07435"/>
<dbReference type="Proteomes" id="UP000095743">
    <property type="component" value="Chromosome"/>
</dbReference>
<dbReference type="OrthoDB" id="2040705at2"/>
<feature type="transmembrane region" description="Helical" evidence="1">
    <location>
        <begin position="81"/>
        <end position="100"/>
    </location>
</feature>
<sequence length="208" mass="23617">MIPQHTKKLLYSVLAFLTLGLGISLQIKAGIGQSMFNAFSLILAELSNLEIGTVLNFLNMSFLIIYLMVRRSQINRRDIVQIVATIVNGYIVNFYIYIILNHLIIQTYLMKVLLFMIGLILASISLGAILAMEIIQFPLESLCIALAQKLGCKLTTIRMLFDIFFAISTLILTSITSRGLYIREGTIISFFMLSRLMGFSYYFHKKHL</sequence>
<dbReference type="EMBL" id="CP017269">
    <property type="protein sequence ID" value="AOT69421.1"/>
    <property type="molecule type" value="Genomic_DNA"/>
</dbReference>
<gene>
    <name evidence="2" type="ORF">Gferi_07435</name>
</gene>
<dbReference type="RefSeq" id="WP_069975062.1">
    <property type="nucleotide sequence ID" value="NZ_CP017269.1"/>
</dbReference>
<evidence type="ECO:0000313" key="3">
    <source>
        <dbReference type="Proteomes" id="UP000095743"/>
    </source>
</evidence>
<keyword evidence="1" id="KW-0472">Membrane</keyword>
<dbReference type="PANTHER" id="PTHR40078">
    <property type="entry name" value="INTEGRAL MEMBRANE PROTEIN-RELATED"/>
    <property type="match status" value="1"/>
</dbReference>
<dbReference type="AlphaFoldDB" id="A0A1D8GES5"/>
<feature type="transmembrane region" description="Helical" evidence="1">
    <location>
        <begin position="51"/>
        <end position="69"/>
    </location>
</feature>
<feature type="transmembrane region" description="Helical" evidence="1">
    <location>
        <begin position="112"/>
        <end position="135"/>
    </location>
</feature>
<keyword evidence="1" id="KW-0812">Transmembrane</keyword>
<organism evidence="2 3">
    <name type="scientific">Geosporobacter ferrireducens</name>
    <dbReference type="NCBI Taxonomy" id="1424294"/>
    <lineage>
        <taxon>Bacteria</taxon>
        <taxon>Bacillati</taxon>
        <taxon>Bacillota</taxon>
        <taxon>Clostridia</taxon>
        <taxon>Peptostreptococcales</taxon>
        <taxon>Thermotaleaceae</taxon>
        <taxon>Geosporobacter</taxon>
    </lineage>
</organism>
<dbReference type="KEGG" id="gfe:Gferi_07435"/>
<dbReference type="InterPro" id="IPR038750">
    <property type="entry name" value="YczE/YyaS-like"/>
</dbReference>
<keyword evidence="3" id="KW-1185">Reference proteome</keyword>